<feature type="non-terminal residue" evidence="1">
    <location>
        <position position="82"/>
    </location>
</feature>
<keyword evidence="2" id="KW-1185">Reference proteome</keyword>
<dbReference type="EMBL" id="SPUM01000005">
    <property type="protein sequence ID" value="TFW36016.1"/>
    <property type="molecule type" value="Genomic_DNA"/>
</dbReference>
<evidence type="ECO:0000313" key="1">
    <source>
        <dbReference type="EMBL" id="TFW36016.1"/>
    </source>
</evidence>
<gene>
    <name evidence="1" type="ORF">E4O92_00915</name>
</gene>
<protein>
    <submittedName>
        <fullName evidence="1">Helix-turn-helix transcriptional regulator</fullName>
    </submittedName>
</protein>
<accession>A0A4Y9T999</accession>
<dbReference type="Proteomes" id="UP000297258">
    <property type="component" value="Unassembled WGS sequence"/>
</dbReference>
<dbReference type="AlphaFoldDB" id="A0A4Y9T999"/>
<sequence length="82" mass="8972">MQPVVIPSKLEQEYLLRALEAGVRVRTLRQLFLWAQGELQALLPHQALVCLRLDGGGAVRRLECLHGALLAPGAMAVLYDPG</sequence>
<reference evidence="1 2" key="1">
    <citation type="submission" date="2019-03" db="EMBL/GenBank/DDBJ databases">
        <title>Draft genome of Massilia hortus sp. nov., a novel bacterial species of the Oxalobacteraceae family.</title>
        <authorList>
            <person name="Peta V."/>
            <person name="Raths R."/>
            <person name="Bucking H."/>
        </authorList>
    </citation>
    <scope>NUCLEOTIDE SEQUENCE [LARGE SCALE GENOMIC DNA]</scope>
    <source>
        <strain evidence="1 2">ONC3</strain>
    </source>
</reference>
<comment type="caution">
    <text evidence="1">The sequence shown here is derived from an EMBL/GenBank/DDBJ whole genome shotgun (WGS) entry which is preliminary data.</text>
</comment>
<proteinExistence type="predicted"/>
<organism evidence="1 2">
    <name type="scientific">Massilia horti</name>
    <dbReference type="NCBI Taxonomy" id="2562153"/>
    <lineage>
        <taxon>Bacteria</taxon>
        <taxon>Pseudomonadati</taxon>
        <taxon>Pseudomonadota</taxon>
        <taxon>Betaproteobacteria</taxon>
        <taxon>Burkholderiales</taxon>
        <taxon>Oxalobacteraceae</taxon>
        <taxon>Telluria group</taxon>
        <taxon>Massilia</taxon>
    </lineage>
</organism>
<evidence type="ECO:0000313" key="2">
    <source>
        <dbReference type="Proteomes" id="UP000297258"/>
    </source>
</evidence>
<name>A0A4Y9T999_9BURK</name>